<evidence type="ECO:0000313" key="2">
    <source>
        <dbReference type="Proteomes" id="UP000245626"/>
    </source>
</evidence>
<accession>A0ACD0NYY9</accession>
<gene>
    <name evidence="1" type="ORF">IE53DRAFT_374312</name>
</gene>
<name>A0ACD0NYY9_9BASI</name>
<dbReference type="Proteomes" id="UP000245626">
    <property type="component" value="Unassembled WGS sequence"/>
</dbReference>
<dbReference type="EMBL" id="KZ819878">
    <property type="protein sequence ID" value="PWN51001.1"/>
    <property type="molecule type" value="Genomic_DNA"/>
</dbReference>
<sequence length="305" mass="33483">MISSPSLQLPVWGLLLAIGMSLIFLVPIGILKAVSDTSVGLNVITEFVAGYLIPGNPIGNVCWKCYGYMSCAQALDLATDLKLGHYLKIPPKHMFLAQLLGTAIGCVVNLIVVRVVLDPRSGYRDFLDGTKVDPSGQWDGRKVQIFRSASVIWGLIGPSEFFSGQYKVLYWGFLLGLVLPLIPFFIHRIVVKRKGGRAPAATTTTTAWSKVAFPIILHGASAPPQVPTNIIMTGFGLAWFSQSYLRRNHPRFFEKFNYVIAAALDAGSSINALVIFLLSLTILKIKPVPNWAWNPKTDSEYCKVS</sequence>
<proteinExistence type="predicted"/>
<keyword evidence="2" id="KW-1185">Reference proteome</keyword>
<organism evidence="1 2">
    <name type="scientific">Violaceomyces palustris</name>
    <dbReference type="NCBI Taxonomy" id="1673888"/>
    <lineage>
        <taxon>Eukaryota</taxon>
        <taxon>Fungi</taxon>
        <taxon>Dikarya</taxon>
        <taxon>Basidiomycota</taxon>
        <taxon>Ustilaginomycotina</taxon>
        <taxon>Ustilaginomycetes</taxon>
        <taxon>Violaceomycetales</taxon>
        <taxon>Violaceomycetaceae</taxon>
        <taxon>Violaceomyces</taxon>
    </lineage>
</organism>
<reference evidence="1 2" key="1">
    <citation type="journal article" date="2018" name="Mol. Biol. Evol.">
        <title>Broad Genomic Sampling Reveals a Smut Pathogenic Ancestry of the Fungal Clade Ustilaginomycotina.</title>
        <authorList>
            <person name="Kijpornyongpan T."/>
            <person name="Mondo S.J."/>
            <person name="Barry K."/>
            <person name="Sandor L."/>
            <person name="Lee J."/>
            <person name="Lipzen A."/>
            <person name="Pangilinan J."/>
            <person name="LaButti K."/>
            <person name="Hainaut M."/>
            <person name="Henrissat B."/>
            <person name="Grigoriev I.V."/>
            <person name="Spatafora J.W."/>
            <person name="Aime M.C."/>
        </authorList>
    </citation>
    <scope>NUCLEOTIDE SEQUENCE [LARGE SCALE GENOMIC DNA]</scope>
    <source>
        <strain evidence="1 2">SA 807</strain>
    </source>
</reference>
<evidence type="ECO:0000313" key="1">
    <source>
        <dbReference type="EMBL" id="PWN51001.1"/>
    </source>
</evidence>
<protein>
    <submittedName>
        <fullName evidence="1">Uncharacterized protein</fullName>
    </submittedName>
</protein>